<accession>A0A445EAT4</accession>
<protein>
    <recommendedName>
        <fullName evidence="3">Reverse transcriptase</fullName>
    </recommendedName>
</protein>
<reference evidence="1 2" key="1">
    <citation type="submission" date="2019-01" db="EMBL/GenBank/DDBJ databases">
        <title>Sequencing of cultivated peanut Arachis hypogaea provides insights into genome evolution and oil improvement.</title>
        <authorList>
            <person name="Chen X."/>
        </authorList>
    </citation>
    <scope>NUCLEOTIDE SEQUENCE [LARGE SCALE GENOMIC DNA]</scope>
    <source>
        <strain evidence="2">cv. Fuhuasheng</strain>
        <tissue evidence="1">Leaves</tissue>
    </source>
</reference>
<dbReference type="AlphaFoldDB" id="A0A445EAT4"/>
<organism evidence="1 2">
    <name type="scientific">Arachis hypogaea</name>
    <name type="common">Peanut</name>
    <dbReference type="NCBI Taxonomy" id="3818"/>
    <lineage>
        <taxon>Eukaryota</taxon>
        <taxon>Viridiplantae</taxon>
        <taxon>Streptophyta</taxon>
        <taxon>Embryophyta</taxon>
        <taxon>Tracheophyta</taxon>
        <taxon>Spermatophyta</taxon>
        <taxon>Magnoliopsida</taxon>
        <taxon>eudicotyledons</taxon>
        <taxon>Gunneridae</taxon>
        <taxon>Pentapetalae</taxon>
        <taxon>rosids</taxon>
        <taxon>fabids</taxon>
        <taxon>Fabales</taxon>
        <taxon>Fabaceae</taxon>
        <taxon>Papilionoideae</taxon>
        <taxon>50 kb inversion clade</taxon>
        <taxon>dalbergioids sensu lato</taxon>
        <taxon>Dalbergieae</taxon>
        <taxon>Pterocarpus clade</taxon>
        <taxon>Arachis</taxon>
    </lineage>
</organism>
<keyword evidence="2" id="KW-1185">Reference proteome</keyword>
<dbReference type="EMBL" id="SDMP01000002">
    <property type="protein sequence ID" value="RYR72365.1"/>
    <property type="molecule type" value="Genomic_DNA"/>
</dbReference>
<name>A0A445EAT4_ARAHY</name>
<dbReference type="PANTHER" id="PTHR33710">
    <property type="entry name" value="BNAC02G09200D PROTEIN"/>
    <property type="match status" value="1"/>
</dbReference>
<evidence type="ECO:0008006" key="3">
    <source>
        <dbReference type="Google" id="ProtNLM"/>
    </source>
</evidence>
<sequence>MWRGPKWENLETVFKRLVRILKNAKWRVRFQEAKVEVLVRVKSDHHPLLVSLKLEEFMIGEKPFLYEAMWNLHSDFKDFVRQQWNYNYQEDKSLSNYFEELLRWNKNIFGYIGKQKRKIINRIEEFKERRPMKEINF</sequence>
<comment type="caution">
    <text evidence="1">The sequence shown here is derived from an EMBL/GenBank/DDBJ whole genome shotgun (WGS) entry which is preliminary data.</text>
</comment>
<proteinExistence type="predicted"/>
<dbReference type="PANTHER" id="PTHR33710:SF77">
    <property type="entry name" value="DNASE I-LIKE SUPERFAMILY PROTEIN"/>
    <property type="match status" value="1"/>
</dbReference>
<dbReference type="Proteomes" id="UP000289738">
    <property type="component" value="Chromosome A02"/>
</dbReference>
<evidence type="ECO:0000313" key="2">
    <source>
        <dbReference type="Proteomes" id="UP000289738"/>
    </source>
</evidence>
<evidence type="ECO:0000313" key="1">
    <source>
        <dbReference type="EMBL" id="RYR72365.1"/>
    </source>
</evidence>
<gene>
    <name evidence="1" type="ORF">Ahy_A02g006573</name>
</gene>